<gene>
    <name evidence="1" type="ORF">RNAN_3674</name>
</gene>
<evidence type="ECO:0000313" key="2">
    <source>
        <dbReference type="Proteomes" id="UP000004374"/>
    </source>
</evidence>
<name>I1E2X0_9GAMM</name>
<dbReference type="STRING" id="562729.RNAN_3674"/>
<dbReference type="AlphaFoldDB" id="I1E2X0"/>
<protein>
    <submittedName>
        <fullName evidence="1">Uncharacterized protein</fullName>
    </submittedName>
</protein>
<dbReference type="RefSeq" id="WP_008224400.1">
    <property type="nucleotide sequence ID" value="NZ_BAFK01000036.1"/>
</dbReference>
<dbReference type="OrthoDB" id="5751334at2"/>
<dbReference type="Proteomes" id="UP000004374">
    <property type="component" value="Unassembled WGS sequence"/>
</dbReference>
<accession>I1E2X0</accession>
<dbReference type="EMBL" id="BAFK01000036">
    <property type="protein sequence ID" value="GAB60648.1"/>
    <property type="molecule type" value="Genomic_DNA"/>
</dbReference>
<proteinExistence type="predicted"/>
<evidence type="ECO:0000313" key="1">
    <source>
        <dbReference type="EMBL" id="GAB60648.1"/>
    </source>
</evidence>
<reference evidence="1 2" key="1">
    <citation type="journal article" date="2012" name="J. Bacteriol.">
        <title>Genome Sequence of the Protease-Producing Bacterium Rheinheimera nanhaiensis E407-8T, Isolated from Deep-Sea Sediment of the South China Sea.</title>
        <authorList>
            <person name="Zhang X.-Y."/>
            <person name="Zhang Y.-J."/>
            <person name="Qin Q.-L."/>
            <person name="Xie B.-B."/>
            <person name="Chen X.-L."/>
            <person name="Zhou B.-C."/>
            <person name="Zhang Y.-Z."/>
        </authorList>
    </citation>
    <scope>NUCLEOTIDE SEQUENCE [LARGE SCALE GENOMIC DNA]</scope>
    <source>
        <strain evidence="1 2">E407-8</strain>
    </source>
</reference>
<comment type="caution">
    <text evidence="1">The sequence shown here is derived from an EMBL/GenBank/DDBJ whole genome shotgun (WGS) entry which is preliminary data.</text>
</comment>
<keyword evidence="2" id="KW-1185">Reference proteome</keyword>
<sequence>MRSPAPKLAADSSFVRELKRLLSRLSAVSAADSLVSLFSDNLRYSSFACGTAGEKLPDGQTIKPELTAQLWFLAEQMLGLIEGSSPADTLVRSARLLGCLQLTAPVSPRRWRERQFGYKLLHRATLSLRLLDHALAHQLITEPTLLLHFRQRQPQNPDCSYRLQVQMPLLVALMLLDAGQLDGKAQRLLTGYSGELDSSRALSAEERAEYLQLIQDGSQRLAQQALVVLPYRGNDKQQRQQHQHSEQQKLALVRLLLQQQQQPLSLLGNLLKIPQVYSSMVLPGRQRYVYEALPKASLLLKDSARRGQLHSTLVEHFLQITGVFPQGFGIAFTPQQHDGSQQEKYELAIVNQLYPPNIAEPLCRVVSRNLQYRRGGHNIRISIAHNLYFKPARQRLATIPKQRLQDILTQLSADWQPGQIRSFIPRCWHPEQFFQQAEHQNLWNNAVLKHN</sequence>
<organism evidence="1 2">
    <name type="scientific">Rheinheimera nanhaiensis E407-8</name>
    <dbReference type="NCBI Taxonomy" id="562729"/>
    <lineage>
        <taxon>Bacteria</taxon>
        <taxon>Pseudomonadati</taxon>
        <taxon>Pseudomonadota</taxon>
        <taxon>Gammaproteobacteria</taxon>
        <taxon>Chromatiales</taxon>
        <taxon>Chromatiaceae</taxon>
        <taxon>Rheinheimera</taxon>
    </lineage>
</organism>